<protein>
    <submittedName>
        <fullName evidence="2">GNAT family N-acetyltransferase</fullName>
        <ecNumber evidence="2">2.3.1.-</ecNumber>
    </submittedName>
</protein>
<accession>A0ABV9QX66</accession>
<proteinExistence type="predicted"/>
<sequence>MSEEIIDNRARKRYELTVDGHVAHVDYERAAGTITFIHTIVPDELGGRGIASQLARHVLDEARRAGEKVIPQCPFIAAYIRKHSEYQDLVQA</sequence>
<comment type="caution">
    <text evidence="2">The sequence shown here is derived from an EMBL/GenBank/DDBJ whole genome shotgun (WGS) entry which is preliminary data.</text>
</comment>
<dbReference type="PANTHER" id="PTHR31435">
    <property type="entry name" value="PROTEIN NATD1"/>
    <property type="match status" value="1"/>
</dbReference>
<keyword evidence="2" id="KW-0012">Acyltransferase</keyword>
<feature type="domain" description="N-acetyltransferase" evidence="1">
    <location>
        <begin position="6"/>
        <end position="91"/>
    </location>
</feature>
<evidence type="ECO:0000313" key="2">
    <source>
        <dbReference type="EMBL" id="MFC4821225.1"/>
    </source>
</evidence>
<name>A0ABV9QX66_9GAMM</name>
<dbReference type="Pfam" id="PF14542">
    <property type="entry name" value="Acetyltransf_CG"/>
    <property type="match status" value="1"/>
</dbReference>
<dbReference type="PROSITE" id="PS51729">
    <property type="entry name" value="GNAT_YJDJ"/>
    <property type="match status" value="1"/>
</dbReference>
<evidence type="ECO:0000259" key="1">
    <source>
        <dbReference type="PROSITE" id="PS51729"/>
    </source>
</evidence>
<reference evidence="3" key="1">
    <citation type="journal article" date="2019" name="Int. J. Syst. Evol. Microbiol.">
        <title>The Global Catalogue of Microorganisms (GCM) 10K type strain sequencing project: providing services to taxonomists for standard genome sequencing and annotation.</title>
        <authorList>
            <consortium name="The Broad Institute Genomics Platform"/>
            <consortium name="The Broad Institute Genome Sequencing Center for Infectious Disease"/>
            <person name="Wu L."/>
            <person name="Ma J."/>
        </authorList>
    </citation>
    <scope>NUCLEOTIDE SEQUENCE [LARGE SCALE GENOMIC DNA]</scope>
    <source>
        <strain evidence="3">CCUG 30340</strain>
    </source>
</reference>
<dbReference type="InterPro" id="IPR031165">
    <property type="entry name" value="GNAT_YJDJ"/>
</dbReference>
<dbReference type="GO" id="GO:0016746">
    <property type="term" value="F:acyltransferase activity"/>
    <property type="evidence" value="ECO:0007669"/>
    <property type="project" value="UniProtKB-KW"/>
</dbReference>
<dbReference type="Gene3D" id="3.40.630.30">
    <property type="match status" value="1"/>
</dbReference>
<organism evidence="2 3">
    <name type="scientific">Dokdonella ginsengisoli</name>
    <dbReference type="NCBI Taxonomy" id="363846"/>
    <lineage>
        <taxon>Bacteria</taxon>
        <taxon>Pseudomonadati</taxon>
        <taxon>Pseudomonadota</taxon>
        <taxon>Gammaproteobacteria</taxon>
        <taxon>Lysobacterales</taxon>
        <taxon>Rhodanobacteraceae</taxon>
        <taxon>Dokdonella</taxon>
    </lineage>
</organism>
<evidence type="ECO:0000313" key="3">
    <source>
        <dbReference type="Proteomes" id="UP001595886"/>
    </source>
</evidence>
<keyword evidence="2" id="KW-0808">Transferase</keyword>
<dbReference type="SUPFAM" id="SSF55729">
    <property type="entry name" value="Acyl-CoA N-acyltransferases (Nat)"/>
    <property type="match status" value="1"/>
</dbReference>
<gene>
    <name evidence="2" type="ORF">ACFO6Q_12885</name>
</gene>
<dbReference type="EC" id="2.3.1.-" evidence="2"/>
<dbReference type="InterPro" id="IPR045057">
    <property type="entry name" value="Gcn5-rel_NAT"/>
</dbReference>
<keyword evidence="3" id="KW-1185">Reference proteome</keyword>
<dbReference type="InterPro" id="IPR016181">
    <property type="entry name" value="Acyl_CoA_acyltransferase"/>
</dbReference>
<dbReference type="RefSeq" id="WP_380021510.1">
    <property type="nucleotide sequence ID" value="NZ_JBHSHD010000010.1"/>
</dbReference>
<dbReference type="PANTHER" id="PTHR31435:SF10">
    <property type="entry name" value="BSR4717 PROTEIN"/>
    <property type="match status" value="1"/>
</dbReference>
<dbReference type="Proteomes" id="UP001595886">
    <property type="component" value="Unassembled WGS sequence"/>
</dbReference>
<dbReference type="EMBL" id="JBHSHD010000010">
    <property type="protein sequence ID" value="MFC4821225.1"/>
    <property type="molecule type" value="Genomic_DNA"/>
</dbReference>